<dbReference type="Proteomes" id="UP000007587">
    <property type="component" value="Chromosome"/>
</dbReference>
<evidence type="ECO:0000313" key="2">
    <source>
        <dbReference type="Proteomes" id="UP000007587"/>
    </source>
</evidence>
<sequence>MSNAARPIPAMLSTSRRGTVTLARIMTSVGATPGRTLARLLLCSGLLALVSLAACRDPAAAAGTALFVTAEFEPTLNLTRLRIAATADGATVPTSLLPEDSSRALVNGETFRVLLDGAADGTQATVRVDGLRNDATVATGEATATVRDGYEVEVTVRLTASNGGTFCVDCPDGCCRDGVCTSRTFRTCGVGGVACEICDSDRADTCTHRGTCGCGTGPACDLNANRCAGGKCVCGLSGTACGPGLACINGFCRCDPSTCNGCCDGNSCIPAPNKNQCGRGGEACKKCDKRCNPDGSCD</sequence>
<evidence type="ECO:0000313" key="1">
    <source>
        <dbReference type="EMBL" id="AFE03544.1"/>
    </source>
</evidence>
<proteinExistence type="predicted"/>
<name>H8MEK5_CORCM</name>
<keyword evidence="2" id="KW-1185">Reference proteome</keyword>
<dbReference type="STRING" id="1144275.COCOR_00529"/>
<accession>H8MEK5</accession>
<reference evidence="2" key="2">
    <citation type="submission" date="2012-03" db="EMBL/GenBank/DDBJ databases">
        <title>Genome sequence of the fruiting myxobacterium Corallococcus coralloides DSM 2259.</title>
        <authorList>
            <person name="Huntley S."/>
            <person name="Zhang Y."/>
            <person name="Treuner-Lange A."/>
            <person name="Sensen C.W."/>
            <person name="Sogaard-Andersen L."/>
        </authorList>
    </citation>
    <scope>NUCLEOTIDE SEQUENCE [LARGE SCALE GENOMIC DNA]</scope>
    <source>
        <strain evidence="2">ATCC 25202 / DSM 2259 / NBRC 100086 / M2</strain>
    </source>
</reference>
<dbReference type="KEGG" id="ccx:COCOR_00529"/>
<organism evidence="1 2">
    <name type="scientific">Corallococcus coralloides (strain ATCC 25202 / DSM 2259 / NBRC 100086 / M2)</name>
    <name type="common">Myxococcus coralloides</name>
    <dbReference type="NCBI Taxonomy" id="1144275"/>
    <lineage>
        <taxon>Bacteria</taxon>
        <taxon>Pseudomonadati</taxon>
        <taxon>Myxococcota</taxon>
        <taxon>Myxococcia</taxon>
        <taxon>Myxococcales</taxon>
        <taxon>Cystobacterineae</taxon>
        <taxon>Myxococcaceae</taxon>
        <taxon>Corallococcus</taxon>
    </lineage>
</organism>
<reference evidence="1 2" key="1">
    <citation type="journal article" date="2012" name="J. Bacteriol.">
        <title>Complete Genome Sequence of the Fruiting Myxobacterium Corallococcus coralloides DSM 2259.</title>
        <authorList>
            <person name="Huntley S."/>
            <person name="Zhang Y."/>
            <person name="Treuner-Lange A."/>
            <person name="Kneip S."/>
            <person name="Sensen C.W."/>
            <person name="Sogaard-Andersen L."/>
        </authorList>
    </citation>
    <scope>NUCLEOTIDE SEQUENCE [LARGE SCALE GENOMIC DNA]</scope>
    <source>
        <strain evidence="2">ATCC 25202 / DSM 2259 / NBRC 100086 / M2</strain>
    </source>
</reference>
<dbReference type="HOGENOM" id="CLU_932896_0_0_7"/>
<dbReference type="InParanoid" id="H8MEK5"/>
<gene>
    <name evidence="1" type="ordered locus">COCOR_00529</name>
</gene>
<dbReference type="AlphaFoldDB" id="H8MEK5"/>
<dbReference type="EMBL" id="CP003389">
    <property type="protein sequence ID" value="AFE03544.1"/>
    <property type="molecule type" value="Genomic_DNA"/>
</dbReference>
<protein>
    <submittedName>
        <fullName evidence="1">Uncharacterized protein</fullName>
    </submittedName>
</protein>